<evidence type="ECO:0000313" key="2">
    <source>
        <dbReference type="Proteomes" id="UP000277204"/>
    </source>
</evidence>
<name>A0A183M7U2_9TREM</name>
<dbReference type="GO" id="GO:0016641">
    <property type="term" value="F:oxidoreductase activity, acting on the CH-NH2 group of donors, oxygen as acceptor"/>
    <property type="evidence" value="ECO:0007669"/>
    <property type="project" value="InterPro"/>
</dbReference>
<accession>A0A183M7U2</accession>
<reference evidence="1 2" key="1">
    <citation type="submission" date="2018-11" db="EMBL/GenBank/DDBJ databases">
        <authorList>
            <consortium name="Pathogen Informatics"/>
        </authorList>
    </citation>
    <scope>NUCLEOTIDE SEQUENCE [LARGE SCALE GENOMIC DNA]</scope>
    <source>
        <strain evidence="1 2">Zambia</strain>
    </source>
</reference>
<dbReference type="InterPro" id="IPR001695">
    <property type="entry name" value="Lysyl_oxidase"/>
</dbReference>
<dbReference type="AlphaFoldDB" id="A0A183M7U2"/>
<dbReference type="GO" id="GO:0005507">
    <property type="term" value="F:copper ion binding"/>
    <property type="evidence" value="ECO:0007669"/>
    <property type="project" value="InterPro"/>
</dbReference>
<keyword evidence="2" id="KW-1185">Reference proteome</keyword>
<evidence type="ECO:0000313" key="1">
    <source>
        <dbReference type="EMBL" id="VDO98740.1"/>
    </source>
</evidence>
<organism evidence="1 2">
    <name type="scientific">Schistosoma margrebowiei</name>
    <dbReference type="NCBI Taxonomy" id="48269"/>
    <lineage>
        <taxon>Eukaryota</taxon>
        <taxon>Metazoa</taxon>
        <taxon>Spiralia</taxon>
        <taxon>Lophotrochozoa</taxon>
        <taxon>Platyhelminthes</taxon>
        <taxon>Trematoda</taxon>
        <taxon>Digenea</taxon>
        <taxon>Strigeidida</taxon>
        <taxon>Schistosomatoidea</taxon>
        <taxon>Schistosomatidae</taxon>
        <taxon>Schistosoma</taxon>
    </lineage>
</organism>
<dbReference type="STRING" id="48269.A0A183M7U2"/>
<dbReference type="PRINTS" id="PR00074">
    <property type="entry name" value="LYSYLOXIDASE"/>
</dbReference>
<dbReference type="Proteomes" id="UP000277204">
    <property type="component" value="Unassembled WGS sequence"/>
</dbReference>
<proteinExistence type="predicted"/>
<dbReference type="EMBL" id="UZAI01007346">
    <property type="protein sequence ID" value="VDO98740.1"/>
    <property type="molecule type" value="Genomic_DNA"/>
</dbReference>
<protein>
    <submittedName>
        <fullName evidence="1">Uncharacterized protein</fullName>
    </submittedName>
</protein>
<dbReference type="Pfam" id="PF01186">
    <property type="entry name" value="Lysyl_oxidase"/>
    <property type="match status" value="1"/>
</dbReference>
<sequence>MIKTRYFFYARLFPGISPGCRDMYLHDYDCQWVDITDIAPGQYTFQVCSFEVS</sequence>
<gene>
    <name evidence="1" type="ORF">SMRZ_LOCUS12117</name>
</gene>